<keyword evidence="2" id="KW-1185">Reference proteome</keyword>
<accession>U5DA86</accession>
<reference evidence="2" key="1">
    <citation type="journal article" date="2013" name="Science">
        <title>The Amborella genome and the evolution of flowering plants.</title>
        <authorList>
            <consortium name="Amborella Genome Project"/>
        </authorList>
    </citation>
    <scope>NUCLEOTIDE SEQUENCE [LARGE SCALE GENOMIC DNA]</scope>
</reference>
<dbReference type="HOGENOM" id="CLU_2240220_0_0_1"/>
<organism evidence="1 2">
    <name type="scientific">Amborella trichopoda</name>
    <dbReference type="NCBI Taxonomy" id="13333"/>
    <lineage>
        <taxon>Eukaryota</taxon>
        <taxon>Viridiplantae</taxon>
        <taxon>Streptophyta</taxon>
        <taxon>Embryophyta</taxon>
        <taxon>Tracheophyta</taxon>
        <taxon>Spermatophyta</taxon>
        <taxon>Magnoliopsida</taxon>
        <taxon>Amborellales</taxon>
        <taxon>Amborellaceae</taxon>
        <taxon>Amborella</taxon>
    </lineage>
</organism>
<evidence type="ECO:0000313" key="2">
    <source>
        <dbReference type="Proteomes" id="UP000017836"/>
    </source>
</evidence>
<dbReference type="AlphaFoldDB" id="U5DA86"/>
<sequence length="105" mass="12284">MPRRGNSVSCSINEEFSSPSFYFTVIPKRFILRKKTAYLLLLLKIKEMGVMNPRRKTNSKKLIGRSMKSSINSWGILLLKQPLSWRRRELIESSRNLTEKPVVTR</sequence>
<gene>
    <name evidence="1" type="ORF">AMTR_s00037p00047000</name>
</gene>
<proteinExistence type="predicted"/>
<dbReference type="EMBL" id="KI392350">
    <property type="protein sequence ID" value="ERN17303.1"/>
    <property type="molecule type" value="Genomic_DNA"/>
</dbReference>
<dbReference type="Proteomes" id="UP000017836">
    <property type="component" value="Unassembled WGS sequence"/>
</dbReference>
<evidence type="ECO:0000313" key="1">
    <source>
        <dbReference type="EMBL" id="ERN17303.1"/>
    </source>
</evidence>
<name>U5DA86_AMBTC</name>
<protein>
    <submittedName>
        <fullName evidence="1">Uncharacterized protein</fullName>
    </submittedName>
</protein>
<dbReference type="Gramene" id="ERN17303">
    <property type="protein sequence ID" value="ERN17303"/>
    <property type="gene ID" value="AMTR_s00037p00047000"/>
</dbReference>